<dbReference type="InterPro" id="IPR002398">
    <property type="entry name" value="Pept_C14"/>
</dbReference>
<dbReference type="SUPFAM" id="SSF52129">
    <property type="entry name" value="Caspase-like"/>
    <property type="match status" value="1"/>
</dbReference>
<dbReference type="PROSITE" id="PS01122">
    <property type="entry name" value="CASPASE_CYS"/>
    <property type="match status" value="1"/>
</dbReference>
<gene>
    <name evidence="8" type="ORF">HPB48_024312</name>
</gene>
<dbReference type="Gene3D" id="3.40.50.1460">
    <property type="match status" value="1"/>
</dbReference>
<dbReference type="PRINTS" id="PR00376">
    <property type="entry name" value="IL1BCENZYME"/>
</dbReference>
<dbReference type="EMBL" id="JABSTR010001027">
    <property type="protein sequence ID" value="KAH9383233.1"/>
    <property type="molecule type" value="Genomic_DNA"/>
</dbReference>
<feature type="domain" description="Caspase family p20" evidence="7">
    <location>
        <begin position="1"/>
        <end position="73"/>
    </location>
</feature>
<dbReference type="Proteomes" id="UP000821853">
    <property type="component" value="Unassembled WGS sequence"/>
</dbReference>
<dbReference type="PANTHER" id="PTHR47901:SF8">
    <property type="entry name" value="CASPASE-3"/>
    <property type="match status" value="1"/>
</dbReference>
<evidence type="ECO:0000256" key="4">
    <source>
        <dbReference type="ARBA" id="ARBA00022801"/>
    </source>
</evidence>
<reference evidence="8 9" key="1">
    <citation type="journal article" date="2020" name="Cell">
        <title>Large-Scale Comparative Analyses of Tick Genomes Elucidate Their Genetic Diversity and Vector Capacities.</title>
        <authorList>
            <consortium name="Tick Genome and Microbiome Consortium (TIGMIC)"/>
            <person name="Jia N."/>
            <person name="Wang J."/>
            <person name="Shi W."/>
            <person name="Du L."/>
            <person name="Sun Y."/>
            <person name="Zhan W."/>
            <person name="Jiang J.F."/>
            <person name="Wang Q."/>
            <person name="Zhang B."/>
            <person name="Ji P."/>
            <person name="Bell-Sakyi L."/>
            <person name="Cui X.M."/>
            <person name="Yuan T.T."/>
            <person name="Jiang B.G."/>
            <person name="Yang W.F."/>
            <person name="Lam T.T."/>
            <person name="Chang Q.C."/>
            <person name="Ding S.J."/>
            <person name="Wang X.J."/>
            <person name="Zhu J.G."/>
            <person name="Ruan X.D."/>
            <person name="Zhao L."/>
            <person name="Wei J.T."/>
            <person name="Ye R.Z."/>
            <person name="Que T.C."/>
            <person name="Du C.H."/>
            <person name="Zhou Y.H."/>
            <person name="Cheng J.X."/>
            <person name="Dai P.F."/>
            <person name="Guo W.B."/>
            <person name="Han X.H."/>
            <person name="Huang E.J."/>
            <person name="Li L.F."/>
            <person name="Wei W."/>
            <person name="Gao Y.C."/>
            <person name="Liu J.Z."/>
            <person name="Shao H.Z."/>
            <person name="Wang X."/>
            <person name="Wang C.C."/>
            <person name="Yang T.C."/>
            <person name="Huo Q.B."/>
            <person name="Li W."/>
            <person name="Chen H.Y."/>
            <person name="Chen S.E."/>
            <person name="Zhou L.G."/>
            <person name="Ni X.B."/>
            <person name="Tian J.H."/>
            <person name="Sheng Y."/>
            <person name="Liu T."/>
            <person name="Pan Y.S."/>
            <person name="Xia L.Y."/>
            <person name="Li J."/>
            <person name="Zhao F."/>
            <person name="Cao W.C."/>
        </authorList>
    </citation>
    <scope>NUCLEOTIDE SEQUENCE [LARGE SCALE GENOMIC DNA]</scope>
    <source>
        <strain evidence="8">HaeL-2018</strain>
    </source>
</reference>
<dbReference type="GO" id="GO:0006508">
    <property type="term" value="P:proteolysis"/>
    <property type="evidence" value="ECO:0007669"/>
    <property type="project" value="UniProtKB-KW"/>
</dbReference>
<dbReference type="InterPro" id="IPR033139">
    <property type="entry name" value="Caspase_cys_AS"/>
</dbReference>
<name>A0A9J6H7V6_HAELO</name>
<protein>
    <recommendedName>
        <fullName evidence="7">Caspase family p20 domain-containing protein</fullName>
    </recommendedName>
</protein>
<evidence type="ECO:0000313" key="9">
    <source>
        <dbReference type="Proteomes" id="UP000821853"/>
    </source>
</evidence>
<evidence type="ECO:0000256" key="2">
    <source>
        <dbReference type="ARBA" id="ARBA00022670"/>
    </source>
</evidence>
<evidence type="ECO:0000256" key="6">
    <source>
        <dbReference type="ARBA" id="ARBA00023145"/>
    </source>
</evidence>
<keyword evidence="9" id="KW-1185">Reference proteome</keyword>
<dbReference type="InterPro" id="IPR015917">
    <property type="entry name" value="Pept_C14A"/>
</dbReference>
<evidence type="ECO:0000313" key="8">
    <source>
        <dbReference type="EMBL" id="KAH9383233.1"/>
    </source>
</evidence>
<dbReference type="PANTHER" id="PTHR47901">
    <property type="entry name" value="CASPASE RECRUITMENT DOMAIN-CONTAINING PROTEIN 18"/>
    <property type="match status" value="1"/>
</dbReference>
<sequence>MKDLLRRVSKAESHRFADCLVVILMSHGEERFIYGSDGEKLHLRNDVYRTFNNEECPALKKKPKIFLVQACRGGWCNFFFLCRDECTSLIFSYRFLNMQLNLKW</sequence>
<evidence type="ECO:0000256" key="3">
    <source>
        <dbReference type="ARBA" id="ARBA00022703"/>
    </source>
</evidence>
<comment type="similarity">
    <text evidence="1">Belongs to the peptidase C14A family.</text>
</comment>
<dbReference type="InterPro" id="IPR029030">
    <property type="entry name" value="Caspase-like_dom_sf"/>
</dbReference>
<keyword evidence="4" id="KW-0378">Hydrolase</keyword>
<dbReference type="OrthoDB" id="6044770at2759"/>
<dbReference type="PROSITE" id="PS50208">
    <property type="entry name" value="CASPASE_P20"/>
    <property type="match status" value="1"/>
</dbReference>
<comment type="caution">
    <text evidence="8">The sequence shown here is derived from an EMBL/GenBank/DDBJ whole genome shotgun (WGS) entry which is preliminary data.</text>
</comment>
<evidence type="ECO:0000256" key="5">
    <source>
        <dbReference type="ARBA" id="ARBA00022807"/>
    </source>
</evidence>
<dbReference type="Pfam" id="PF00656">
    <property type="entry name" value="Peptidase_C14"/>
    <property type="match status" value="1"/>
</dbReference>
<dbReference type="InterPro" id="IPR011600">
    <property type="entry name" value="Pept_C14_caspase"/>
</dbReference>
<keyword evidence="6" id="KW-0865">Zymogen</keyword>
<dbReference type="PROSITE" id="PS01121">
    <property type="entry name" value="CASPASE_HIS"/>
    <property type="match status" value="1"/>
</dbReference>
<accession>A0A9J6H7V6</accession>
<dbReference type="InterPro" id="IPR001309">
    <property type="entry name" value="Pept_C14_p20"/>
</dbReference>
<organism evidence="8 9">
    <name type="scientific">Haemaphysalis longicornis</name>
    <name type="common">Bush tick</name>
    <dbReference type="NCBI Taxonomy" id="44386"/>
    <lineage>
        <taxon>Eukaryota</taxon>
        <taxon>Metazoa</taxon>
        <taxon>Ecdysozoa</taxon>
        <taxon>Arthropoda</taxon>
        <taxon>Chelicerata</taxon>
        <taxon>Arachnida</taxon>
        <taxon>Acari</taxon>
        <taxon>Parasitiformes</taxon>
        <taxon>Ixodida</taxon>
        <taxon>Ixodoidea</taxon>
        <taxon>Ixodidae</taxon>
        <taxon>Haemaphysalinae</taxon>
        <taxon>Haemaphysalis</taxon>
    </lineage>
</organism>
<keyword evidence="3" id="KW-0053">Apoptosis</keyword>
<evidence type="ECO:0000256" key="1">
    <source>
        <dbReference type="ARBA" id="ARBA00010134"/>
    </source>
</evidence>
<proteinExistence type="inferred from homology"/>
<keyword evidence="2" id="KW-0645">Protease</keyword>
<keyword evidence="5" id="KW-0788">Thiol protease</keyword>
<dbReference type="VEuPathDB" id="VectorBase:HLOH_050535"/>
<evidence type="ECO:0000259" key="7">
    <source>
        <dbReference type="PROSITE" id="PS50208"/>
    </source>
</evidence>
<dbReference type="AlphaFoldDB" id="A0A9J6H7V6"/>
<dbReference type="InterPro" id="IPR016129">
    <property type="entry name" value="Caspase_his_AS"/>
</dbReference>
<dbReference type="GO" id="GO:0004197">
    <property type="term" value="F:cysteine-type endopeptidase activity"/>
    <property type="evidence" value="ECO:0007669"/>
    <property type="project" value="InterPro"/>
</dbReference>
<dbReference type="GO" id="GO:0006915">
    <property type="term" value="P:apoptotic process"/>
    <property type="evidence" value="ECO:0007669"/>
    <property type="project" value="UniProtKB-KW"/>
</dbReference>